<dbReference type="Pfam" id="PF00534">
    <property type="entry name" value="Glycos_transf_1"/>
    <property type="match status" value="1"/>
</dbReference>
<accession>A0A239PL95</accession>
<feature type="domain" description="Glycosyl transferase family 1" evidence="1">
    <location>
        <begin position="203"/>
        <end position="367"/>
    </location>
</feature>
<name>A0A239PL95_9PROT</name>
<feature type="domain" description="Glycosyltransferase subfamily 4-like N-terminal" evidence="2">
    <location>
        <begin position="18"/>
        <end position="172"/>
    </location>
</feature>
<dbReference type="CDD" id="cd03819">
    <property type="entry name" value="GT4_WavL-like"/>
    <property type="match status" value="1"/>
</dbReference>
<dbReference type="Gene3D" id="3.40.50.2000">
    <property type="entry name" value="Glycogen Phosphorylase B"/>
    <property type="match status" value="2"/>
</dbReference>
<evidence type="ECO:0000259" key="1">
    <source>
        <dbReference type="Pfam" id="PF00534"/>
    </source>
</evidence>
<proteinExistence type="predicted"/>
<dbReference type="Pfam" id="PF13439">
    <property type="entry name" value="Glyco_transf_4"/>
    <property type="match status" value="1"/>
</dbReference>
<protein>
    <submittedName>
        <fullName evidence="3">Glycosyltransferase involved in cell wall bisynthesis</fullName>
    </submittedName>
</protein>
<sequence>MAGFAATVLQVIPALDAGGAERTTLEIARAIVEAGGRALTASRGGRLAGEIEAAGGRVVSMPVHSKNPLTIWANRARLLDLVRREGVDLVHARSRAPAWSALWAARAAGIPFVTTYHGAYRANGPLKRFYNSAMVRADLVIANSAFTAAAIRAQYDLPPGRLAVIPRGADLDHFDPAGVSPERVEALRRAWGLPARAAMFALLLPARLTPWKGHETAIAALARMVVNEPSSRDAGNQPVLQLIFAGGAQGRGDYAARLRAECEKRGVRSMVHFVGHCADMPAAYALADVVLAPSLRPEAFGRTAVEAGAMARPVIAADHGGARETVIDGETGVLVPPNDPEALADAIREIAAMPAPARARMGATARARVAEKFSTAAMCAATLEAYRALLARRAAAPAGPA</sequence>
<dbReference type="Proteomes" id="UP000198346">
    <property type="component" value="Unassembled WGS sequence"/>
</dbReference>
<reference evidence="3 4" key="1">
    <citation type="submission" date="2017-07" db="EMBL/GenBank/DDBJ databases">
        <authorList>
            <person name="Sun Z.S."/>
            <person name="Albrecht U."/>
            <person name="Echele G."/>
            <person name="Lee C.C."/>
        </authorList>
    </citation>
    <scope>NUCLEOTIDE SEQUENCE [LARGE SCALE GENOMIC DNA]</scope>
    <source>
        <strain evidence="3 4">CGMCC 1.12710</strain>
    </source>
</reference>
<dbReference type="EMBL" id="FZQA01000001">
    <property type="protein sequence ID" value="SNT68387.1"/>
    <property type="molecule type" value="Genomic_DNA"/>
</dbReference>
<dbReference type="AlphaFoldDB" id="A0A239PL95"/>
<evidence type="ECO:0000313" key="4">
    <source>
        <dbReference type="Proteomes" id="UP000198346"/>
    </source>
</evidence>
<keyword evidence="3" id="KW-0808">Transferase</keyword>
<gene>
    <name evidence="3" type="ORF">SAMN06297382_0889</name>
</gene>
<evidence type="ECO:0000259" key="2">
    <source>
        <dbReference type="Pfam" id="PF13439"/>
    </source>
</evidence>
<dbReference type="SUPFAM" id="SSF53756">
    <property type="entry name" value="UDP-Glycosyltransferase/glycogen phosphorylase"/>
    <property type="match status" value="1"/>
</dbReference>
<dbReference type="RefSeq" id="WP_200815214.1">
    <property type="nucleotide sequence ID" value="NZ_FZQA01000001.1"/>
</dbReference>
<dbReference type="PANTHER" id="PTHR12526">
    <property type="entry name" value="GLYCOSYLTRANSFERASE"/>
    <property type="match status" value="1"/>
</dbReference>
<dbReference type="PANTHER" id="PTHR12526:SF638">
    <property type="entry name" value="SPORE COAT PROTEIN SA"/>
    <property type="match status" value="1"/>
</dbReference>
<organism evidence="3 4">
    <name type="scientific">Amphiplicatus metriothermophilus</name>
    <dbReference type="NCBI Taxonomy" id="1519374"/>
    <lineage>
        <taxon>Bacteria</taxon>
        <taxon>Pseudomonadati</taxon>
        <taxon>Pseudomonadota</taxon>
        <taxon>Alphaproteobacteria</taxon>
        <taxon>Parvularculales</taxon>
        <taxon>Parvularculaceae</taxon>
        <taxon>Amphiplicatus</taxon>
    </lineage>
</organism>
<dbReference type="InterPro" id="IPR001296">
    <property type="entry name" value="Glyco_trans_1"/>
</dbReference>
<keyword evidence="4" id="KW-1185">Reference proteome</keyword>
<dbReference type="InterPro" id="IPR028098">
    <property type="entry name" value="Glyco_trans_4-like_N"/>
</dbReference>
<evidence type="ECO:0000313" key="3">
    <source>
        <dbReference type="EMBL" id="SNT68387.1"/>
    </source>
</evidence>
<dbReference type="GO" id="GO:0016757">
    <property type="term" value="F:glycosyltransferase activity"/>
    <property type="evidence" value="ECO:0007669"/>
    <property type="project" value="InterPro"/>
</dbReference>